<dbReference type="SMART" id="SM00421">
    <property type="entry name" value="HTH_LUXR"/>
    <property type="match status" value="1"/>
</dbReference>
<dbReference type="AlphaFoldDB" id="A0A1M7JQ59"/>
<dbReference type="InterPro" id="IPR036388">
    <property type="entry name" value="WH-like_DNA-bd_sf"/>
</dbReference>
<dbReference type="STRING" id="1190415.SAMN05216593_101494"/>
<dbReference type="EMBL" id="FRDA01000001">
    <property type="protein sequence ID" value="SHM55229.1"/>
    <property type="molecule type" value="Genomic_DNA"/>
</dbReference>
<sequence>MKTTRSPNTRYDPRFYLELGHLVSSTGGSSFTGQMLQLVDTLVSVQGIDLSEWTLDVAQARVERITRLGGAGLQHDLYASDTLRQSLMPCIVQMDDSLLIQTKASVGQKCARRDVHICSLVSSSGDLRRVICLYRLTGTKAFSLSELSLLKSLSDMLLPLVEHHSQLLVQSTAEKIDAEPGSIDEAFSGRLAQDAITLSAREQEVCIGLLTGGSVAEMARRLNVKNSSVETYLKRATAKLGVSGRHSLAKWMAGP</sequence>
<dbReference type="OrthoDB" id="6937102at2"/>
<name>A0A1M7JQ59_9PSED</name>
<gene>
    <name evidence="2" type="ORF">SAMN05216593_101494</name>
</gene>
<protein>
    <submittedName>
        <fullName evidence="2">Regulatory protein, luxR family</fullName>
    </submittedName>
</protein>
<reference evidence="2 3" key="1">
    <citation type="submission" date="2016-11" db="EMBL/GenBank/DDBJ databases">
        <authorList>
            <person name="Jaros S."/>
            <person name="Januszkiewicz K."/>
            <person name="Wedrychowicz H."/>
        </authorList>
    </citation>
    <scope>NUCLEOTIDE SEQUENCE [LARGE SCALE GENOMIC DNA]</scope>
    <source>
        <strain evidence="2 3">LMG 26898</strain>
    </source>
</reference>
<feature type="domain" description="HTH luxR-type" evidence="1">
    <location>
        <begin position="191"/>
        <end position="255"/>
    </location>
</feature>
<proteinExistence type="predicted"/>
<dbReference type="SUPFAM" id="SSF46894">
    <property type="entry name" value="C-terminal effector domain of the bipartite response regulators"/>
    <property type="match status" value="1"/>
</dbReference>
<dbReference type="GO" id="GO:0003677">
    <property type="term" value="F:DNA binding"/>
    <property type="evidence" value="ECO:0007669"/>
    <property type="project" value="InterPro"/>
</dbReference>
<dbReference type="GO" id="GO:0006355">
    <property type="term" value="P:regulation of DNA-templated transcription"/>
    <property type="evidence" value="ECO:0007669"/>
    <property type="project" value="InterPro"/>
</dbReference>
<organism evidence="2 3">
    <name type="scientific">Pseudomonas asturiensis</name>
    <dbReference type="NCBI Taxonomy" id="1190415"/>
    <lineage>
        <taxon>Bacteria</taxon>
        <taxon>Pseudomonadati</taxon>
        <taxon>Pseudomonadota</taxon>
        <taxon>Gammaproteobacteria</taxon>
        <taxon>Pseudomonadales</taxon>
        <taxon>Pseudomonadaceae</taxon>
        <taxon>Pseudomonas</taxon>
    </lineage>
</organism>
<evidence type="ECO:0000259" key="1">
    <source>
        <dbReference type="PROSITE" id="PS50043"/>
    </source>
</evidence>
<dbReference type="Gene3D" id="1.10.10.10">
    <property type="entry name" value="Winged helix-like DNA-binding domain superfamily/Winged helix DNA-binding domain"/>
    <property type="match status" value="1"/>
</dbReference>
<dbReference type="InterPro" id="IPR000792">
    <property type="entry name" value="Tscrpt_reg_LuxR_C"/>
</dbReference>
<accession>A0A1M7JQ59</accession>
<evidence type="ECO:0000313" key="3">
    <source>
        <dbReference type="Proteomes" id="UP000183983"/>
    </source>
</evidence>
<dbReference type="RefSeq" id="WP_073162111.1">
    <property type="nucleotide sequence ID" value="NZ_FRDA01000001.1"/>
</dbReference>
<dbReference type="PROSITE" id="PS50043">
    <property type="entry name" value="HTH_LUXR_2"/>
    <property type="match status" value="1"/>
</dbReference>
<evidence type="ECO:0000313" key="2">
    <source>
        <dbReference type="EMBL" id="SHM55229.1"/>
    </source>
</evidence>
<dbReference type="InterPro" id="IPR016032">
    <property type="entry name" value="Sig_transdc_resp-reg_C-effctor"/>
</dbReference>
<dbReference type="Pfam" id="PF00196">
    <property type="entry name" value="GerE"/>
    <property type="match status" value="1"/>
</dbReference>
<dbReference type="Proteomes" id="UP000183983">
    <property type="component" value="Unassembled WGS sequence"/>
</dbReference>